<proteinExistence type="predicted"/>
<dbReference type="Proteomes" id="UP000076476">
    <property type="component" value="Unassembled WGS sequence"/>
</dbReference>
<feature type="transmembrane region" description="Helical" evidence="1">
    <location>
        <begin position="7"/>
        <end position="26"/>
    </location>
</feature>
<reference evidence="2 3" key="1">
    <citation type="submission" date="2016-04" db="EMBL/GenBank/DDBJ databases">
        <title>Draft genome sequence of Aeribacillus pallidus 8m3 from petroleum reservoir.</title>
        <authorList>
            <person name="Poltaraus A.B."/>
            <person name="Nazina T.N."/>
            <person name="Tourova T.P."/>
            <person name="Malakho S.M."/>
            <person name="Korshunova A.V."/>
            <person name="Sokolova D.S."/>
        </authorList>
    </citation>
    <scope>NUCLEOTIDE SEQUENCE [LARGE SCALE GENOMIC DNA]</scope>
    <source>
        <strain evidence="2 3">8m3</strain>
    </source>
</reference>
<sequence length="78" mass="9248">MTPHSQINEFLLYLFMLYFPHLSLYNSGNFKNKLYVAFFSNQMICLFLFKNSINGDTMPANLFIILIWNIKINDCIDE</sequence>
<gene>
    <name evidence="2" type="ORF">AZI98_10670</name>
</gene>
<accession>A0A163YAV9</accession>
<protein>
    <submittedName>
        <fullName evidence="2">Uncharacterized protein</fullName>
    </submittedName>
</protein>
<dbReference type="EMBL" id="LWBR01000028">
    <property type="protein sequence ID" value="KZN96060.1"/>
    <property type="molecule type" value="Genomic_DNA"/>
</dbReference>
<keyword evidence="1" id="KW-0812">Transmembrane</keyword>
<name>A0A163YAV9_9BACI</name>
<keyword evidence="1" id="KW-1133">Transmembrane helix</keyword>
<dbReference type="AlphaFoldDB" id="A0A163YAV9"/>
<organism evidence="2 3">
    <name type="scientific">Aeribacillus pallidus</name>
    <dbReference type="NCBI Taxonomy" id="33936"/>
    <lineage>
        <taxon>Bacteria</taxon>
        <taxon>Bacillati</taxon>
        <taxon>Bacillota</taxon>
        <taxon>Bacilli</taxon>
        <taxon>Bacillales</taxon>
        <taxon>Bacillaceae</taxon>
        <taxon>Aeribacillus</taxon>
    </lineage>
</organism>
<keyword evidence="1" id="KW-0472">Membrane</keyword>
<evidence type="ECO:0000256" key="1">
    <source>
        <dbReference type="SAM" id="Phobius"/>
    </source>
</evidence>
<evidence type="ECO:0000313" key="2">
    <source>
        <dbReference type="EMBL" id="KZN96060.1"/>
    </source>
</evidence>
<comment type="caution">
    <text evidence="2">The sequence shown here is derived from an EMBL/GenBank/DDBJ whole genome shotgun (WGS) entry which is preliminary data.</text>
</comment>
<evidence type="ECO:0000313" key="3">
    <source>
        <dbReference type="Proteomes" id="UP000076476"/>
    </source>
</evidence>
<keyword evidence="3" id="KW-1185">Reference proteome</keyword>
<accession>A0A165XIA8</accession>